<evidence type="ECO:0000256" key="7">
    <source>
        <dbReference type="ARBA" id="ARBA00023054"/>
    </source>
</evidence>
<comment type="caution">
    <text evidence="12">The sequence shown here is derived from an EMBL/GenBank/DDBJ whole genome shotgun (WGS) entry which is preliminary data.</text>
</comment>
<dbReference type="GO" id="GO:0019894">
    <property type="term" value="F:kinesin binding"/>
    <property type="evidence" value="ECO:0007669"/>
    <property type="project" value="TreeGrafter"/>
</dbReference>
<evidence type="ECO:0000256" key="9">
    <source>
        <dbReference type="ARBA" id="ARBA00023212"/>
    </source>
</evidence>
<evidence type="ECO:0000313" key="12">
    <source>
        <dbReference type="EMBL" id="GCD93660.1"/>
    </source>
</evidence>
<keyword evidence="8" id="KW-0505">Motor protein</keyword>
<feature type="compositionally biased region" description="Basic residues" evidence="10">
    <location>
        <begin position="1"/>
        <end position="11"/>
    </location>
</feature>
<evidence type="ECO:0000256" key="2">
    <source>
        <dbReference type="ARBA" id="ARBA00009622"/>
    </source>
</evidence>
<dbReference type="Proteomes" id="UP000286931">
    <property type="component" value="Unassembled WGS sequence"/>
</dbReference>
<dbReference type="Pfam" id="PF13374">
    <property type="entry name" value="TPR_10"/>
    <property type="match status" value="1"/>
</dbReference>
<dbReference type="GO" id="GO:0005737">
    <property type="term" value="C:cytoplasm"/>
    <property type="evidence" value="ECO:0007669"/>
    <property type="project" value="TreeGrafter"/>
</dbReference>
<dbReference type="InterPro" id="IPR019734">
    <property type="entry name" value="TPR_rpt"/>
</dbReference>
<organism evidence="12 13">
    <name type="scientific">Embleya hyalina</name>
    <dbReference type="NCBI Taxonomy" id="516124"/>
    <lineage>
        <taxon>Bacteria</taxon>
        <taxon>Bacillati</taxon>
        <taxon>Actinomycetota</taxon>
        <taxon>Actinomycetes</taxon>
        <taxon>Kitasatosporales</taxon>
        <taxon>Streptomycetaceae</taxon>
        <taxon>Embleya</taxon>
    </lineage>
</organism>
<keyword evidence="3" id="KW-0963">Cytoplasm</keyword>
<proteinExistence type="inferred from homology"/>
<dbReference type="RefSeq" id="WP_160161329.1">
    <property type="nucleotide sequence ID" value="NZ_BIFH01000014.1"/>
</dbReference>
<evidence type="ECO:0000256" key="8">
    <source>
        <dbReference type="ARBA" id="ARBA00023175"/>
    </source>
</evidence>
<keyword evidence="7" id="KW-0175">Coiled coil</keyword>
<dbReference type="Pfam" id="PF13424">
    <property type="entry name" value="TPR_12"/>
    <property type="match status" value="5"/>
</dbReference>
<evidence type="ECO:0000256" key="10">
    <source>
        <dbReference type="SAM" id="MobiDB-lite"/>
    </source>
</evidence>
<keyword evidence="13" id="KW-1185">Reference proteome</keyword>
<dbReference type="InterPro" id="IPR011990">
    <property type="entry name" value="TPR-like_helical_dom_sf"/>
</dbReference>
<accession>A0A401YGG9</accession>
<reference evidence="12 13" key="1">
    <citation type="submission" date="2018-12" db="EMBL/GenBank/DDBJ databases">
        <title>Draft genome sequence of Embleya hyalina NBRC 13850T.</title>
        <authorList>
            <person name="Komaki H."/>
            <person name="Hosoyama A."/>
            <person name="Kimura A."/>
            <person name="Ichikawa N."/>
            <person name="Tamura T."/>
        </authorList>
    </citation>
    <scope>NUCLEOTIDE SEQUENCE [LARGE SCALE GENOMIC DNA]</scope>
    <source>
        <strain evidence="12 13">NBRC 13850</strain>
    </source>
</reference>
<dbReference type="SUPFAM" id="SSF48452">
    <property type="entry name" value="TPR-like"/>
    <property type="match status" value="4"/>
</dbReference>
<dbReference type="GO" id="GO:0005874">
    <property type="term" value="C:microtubule"/>
    <property type="evidence" value="ECO:0007669"/>
    <property type="project" value="UniProtKB-KW"/>
</dbReference>
<keyword evidence="5" id="KW-0677">Repeat</keyword>
<dbReference type="OrthoDB" id="580767at2"/>
<dbReference type="InterPro" id="IPR002151">
    <property type="entry name" value="Kinesin_light"/>
</dbReference>
<keyword evidence="6" id="KW-0802">TPR repeat</keyword>
<feature type="region of interest" description="Disordered" evidence="10">
    <location>
        <begin position="1"/>
        <end position="25"/>
    </location>
</feature>
<dbReference type="Gene3D" id="3.40.50.300">
    <property type="entry name" value="P-loop containing nucleotide triphosphate hydrolases"/>
    <property type="match status" value="1"/>
</dbReference>
<dbReference type="SMART" id="SM00028">
    <property type="entry name" value="TPR"/>
    <property type="match status" value="9"/>
</dbReference>
<dbReference type="NCBIfam" id="NF040586">
    <property type="entry name" value="FxSxx_TPR"/>
    <property type="match status" value="1"/>
</dbReference>
<sequence length="918" mass="100649">MKPERRRRRRTPNAPVPAPSTSATRGAIAAGGNVIDSIAIHAEHALPPEAYAPIPHDAPGSGVSNIPRSDLFVGREHELAALEAAFGKAGEVVVHAVHGLGGVGKSALAAHWAARRREPVRWWITADTPAGVDADLAALARALQPGVTQLPAESQTERAIRWLTDNHEWLLVLDNVENPSHIHPLVDRTPGGRVLITTRRATGWHHHARTIRLEVLEPIDATALFTRILTHHGPRGTHGTDALCEELGHLALAVEQAAAYCAETGTTPTAYLDMLARWPATMFAATAEGGDSTRTIARIWRVTLDRLAETPLAGEILRILAWYAPDHIPRDLLAPLAEPPELTTAIGRLVAHGMITDNHDGTLTIHRLVQSLARTQDPEDPHRRPEAIDRARDGATVLLALALPYDTKNPAHWPCYRALLPHVDTLTHHHSPDQDTAHTARILDRVAAYRLEQGATDSAIHTFRRAVTARQRALGDDHRYTLASRTNLADAYQAAANPGQAIPLYEHTLAAMERLQGNDHPDTMATRGNLADAYRAAGNPLSELIPLYERVLEDCERVLGNEDPQTLAARGNLAGAYQATGNPSRVIPLYESILEAYEWVLGNDHPSTLSARNNLANAYRAANDPRRAIPLLKRTVKDSGQLLGNDHPHTLIACNNLAHAYRNSGNLHRAIRLFERTLADHERALGNDHPNTMACRNDLAGAYREAGDPARAITLFEHALADRERVLGDHHHDTLAARNNLANAYREAHDPGRAIPLCERVLQDCERILGDDHPDTLTARNNLADSYQDANDPHHAIPLLERTLQGCERVLGNDHPLTLSSRNNLAYAYRTSGDLGRAIRLFERTLADRERVLGNDGPDTLMARNNLASTYAEAGDPGRAITLFERTLRDCERVLSPGHPTIALVRTNLERVRALPTG</sequence>
<dbReference type="GO" id="GO:0007018">
    <property type="term" value="P:microtubule-based movement"/>
    <property type="evidence" value="ECO:0007669"/>
    <property type="project" value="TreeGrafter"/>
</dbReference>
<dbReference type="PANTHER" id="PTHR45783">
    <property type="entry name" value="KINESIN LIGHT CHAIN"/>
    <property type="match status" value="1"/>
</dbReference>
<dbReference type="SUPFAM" id="SSF52540">
    <property type="entry name" value="P-loop containing nucleoside triphosphate hydrolases"/>
    <property type="match status" value="1"/>
</dbReference>
<dbReference type="PANTHER" id="PTHR45783:SF3">
    <property type="entry name" value="KINESIN LIGHT CHAIN"/>
    <property type="match status" value="1"/>
</dbReference>
<name>A0A401YGG9_9ACTN</name>
<evidence type="ECO:0000313" key="13">
    <source>
        <dbReference type="Proteomes" id="UP000286931"/>
    </source>
</evidence>
<evidence type="ECO:0000256" key="3">
    <source>
        <dbReference type="ARBA" id="ARBA00022490"/>
    </source>
</evidence>
<dbReference type="AlphaFoldDB" id="A0A401YGG9"/>
<keyword evidence="4" id="KW-0493">Microtubule</keyword>
<evidence type="ECO:0000256" key="5">
    <source>
        <dbReference type="ARBA" id="ARBA00022737"/>
    </source>
</evidence>
<comment type="similarity">
    <text evidence="2">Belongs to the kinesin light chain family.</text>
</comment>
<dbReference type="InterPro" id="IPR027417">
    <property type="entry name" value="P-loop_NTPase"/>
</dbReference>
<comment type="subcellular location">
    <subcellularLocation>
        <location evidence="1">Cytoplasm</location>
        <location evidence="1">Cytoskeleton</location>
    </subcellularLocation>
</comment>
<dbReference type="InterPro" id="IPR041664">
    <property type="entry name" value="AAA_16"/>
</dbReference>
<dbReference type="Gene3D" id="1.25.40.10">
    <property type="entry name" value="Tetratricopeptide repeat domain"/>
    <property type="match status" value="3"/>
</dbReference>
<dbReference type="Pfam" id="PF13191">
    <property type="entry name" value="AAA_16"/>
    <property type="match status" value="1"/>
</dbReference>
<gene>
    <name evidence="12" type="ORF">EHYA_01305</name>
</gene>
<dbReference type="GO" id="GO:0005871">
    <property type="term" value="C:kinesin complex"/>
    <property type="evidence" value="ECO:0007669"/>
    <property type="project" value="InterPro"/>
</dbReference>
<evidence type="ECO:0000259" key="11">
    <source>
        <dbReference type="Pfam" id="PF13191"/>
    </source>
</evidence>
<protein>
    <submittedName>
        <fullName evidence="12">Tetratricopeptide repeat protein</fullName>
    </submittedName>
</protein>
<evidence type="ECO:0000256" key="6">
    <source>
        <dbReference type="ARBA" id="ARBA00022803"/>
    </source>
</evidence>
<feature type="domain" description="Orc1-like AAA ATPase" evidence="11">
    <location>
        <begin position="72"/>
        <end position="197"/>
    </location>
</feature>
<evidence type="ECO:0000256" key="4">
    <source>
        <dbReference type="ARBA" id="ARBA00022701"/>
    </source>
</evidence>
<evidence type="ECO:0000256" key="1">
    <source>
        <dbReference type="ARBA" id="ARBA00004245"/>
    </source>
</evidence>
<keyword evidence="9" id="KW-0206">Cytoskeleton</keyword>
<dbReference type="EMBL" id="BIFH01000014">
    <property type="protein sequence ID" value="GCD93660.1"/>
    <property type="molecule type" value="Genomic_DNA"/>
</dbReference>